<keyword evidence="3 8" id="KW-0813">Transport</keyword>
<dbReference type="InterPro" id="IPR005828">
    <property type="entry name" value="MFS_sugar_transport-like"/>
</dbReference>
<dbReference type="SUPFAM" id="SSF103473">
    <property type="entry name" value="MFS general substrate transporter"/>
    <property type="match status" value="1"/>
</dbReference>
<gene>
    <name evidence="13" type="ORF">DACRYDRAFT_51785</name>
</gene>
<feature type="transmembrane region" description="Helical" evidence="10">
    <location>
        <begin position="321"/>
        <end position="343"/>
    </location>
</feature>
<feature type="signal peptide" evidence="11">
    <location>
        <begin position="1"/>
        <end position="17"/>
    </location>
</feature>
<keyword evidence="4 10" id="KW-0812">Transmembrane</keyword>
<dbReference type="Gene3D" id="1.20.1250.20">
    <property type="entry name" value="MFS general substrate transporter like domains"/>
    <property type="match status" value="1"/>
</dbReference>
<dbReference type="RefSeq" id="XP_040629224.1">
    <property type="nucleotide sequence ID" value="XM_040775058.1"/>
</dbReference>
<evidence type="ECO:0000256" key="2">
    <source>
        <dbReference type="ARBA" id="ARBA00010992"/>
    </source>
</evidence>
<dbReference type="PRINTS" id="PR00171">
    <property type="entry name" value="SUGRTRNSPORT"/>
</dbReference>
<reference evidence="13 14" key="1">
    <citation type="journal article" date="2012" name="Science">
        <title>The Paleozoic origin of enzymatic lignin decomposition reconstructed from 31 fungal genomes.</title>
        <authorList>
            <person name="Floudas D."/>
            <person name="Binder M."/>
            <person name="Riley R."/>
            <person name="Barry K."/>
            <person name="Blanchette R.A."/>
            <person name="Henrissat B."/>
            <person name="Martinez A.T."/>
            <person name="Otillar R."/>
            <person name="Spatafora J.W."/>
            <person name="Yadav J.S."/>
            <person name="Aerts A."/>
            <person name="Benoit I."/>
            <person name="Boyd A."/>
            <person name="Carlson A."/>
            <person name="Copeland A."/>
            <person name="Coutinho P.M."/>
            <person name="de Vries R.P."/>
            <person name="Ferreira P."/>
            <person name="Findley K."/>
            <person name="Foster B."/>
            <person name="Gaskell J."/>
            <person name="Glotzer D."/>
            <person name="Gorecki P."/>
            <person name="Heitman J."/>
            <person name="Hesse C."/>
            <person name="Hori C."/>
            <person name="Igarashi K."/>
            <person name="Jurgens J.A."/>
            <person name="Kallen N."/>
            <person name="Kersten P."/>
            <person name="Kohler A."/>
            <person name="Kuees U."/>
            <person name="Kumar T.K.A."/>
            <person name="Kuo A."/>
            <person name="LaButti K."/>
            <person name="Larrondo L.F."/>
            <person name="Lindquist E."/>
            <person name="Ling A."/>
            <person name="Lombard V."/>
            <person name="Lucas S."/>
            <person name="Lundell T."/>
            <person name="Martin R."/>
            <person name="McLaughlin D.J."/>
            <person name="Morgenstern I."/>
            <person name="Morin E."/>
            <person name="Murat C."/>
            <person name="Nagy L.G."/>
            <person name="Nolan M."/>
            <person name="Ohm R.A."/>
            <person name="Patyshakuliyeva A."/>
            <person name="Rokas A."/>
            <person name="Ruiz-Duenas F.J."/>
            <person name="Sabat G."/>
            <person name="Salamov A."/>
            <person name="Samejima M."/>
            <person name="Schmutz J."/>
            <person name="Slot J.C."/>
            <person name="St John F."/>
            <person name="Stenlid J."/>
            <person name="Sun H."/>
            <person name="Sun S."/>
            <person name="Syed K."/>
            <person name="Tsang A."/>
            <person name="Wiebenga A."/>
            <person name="Young D."/>
            <person name="Pisabarro A."/>
            <person name="Eastwood D.C."/>
            <person name="Martin F."/>
            <person name="Cullen D."/>
            <person name="Grigoriev I.V."/>
            <person name="Hibbett D.S."/>
        </authorList>
    </citation>
    <scope>NUCLEOTIDE SEQUENCE [LARGE SCALE GENOMIC DNA]</scope>
    <source>
        <strain evidence="13 14">DJM-731 SS1</strain>
    </source>
</reference>
<feature type="compositionally biased region" description="Basic and acidic residues" evidence="9">
    <location>
        <begin position="494"/>
        <end position="507"/>
    </location>
</feature>
<dbReference type="PANTHER" id="PTHR48022">
    <property type="entry name" value="PLASTIDIC GLUCOSE TRANSPORTER 4"/>
    <property type="match status" value="1"/>
</dbReference>
<dbReference type="Pfam" id="PF00083">
    <property type="entry name" value="Sugar_tr"/>
    <property type="match status" value="1"/>
</dbReference>
<feature type="transmembrane region" description="Helical" evidence="10">
    <location>
        <begin position="99"/>
        <end position="123"/>
    </location>
</feature>
<dbReference type="NCBIfam" id="TIGR00879">
    <property type="entry name" value="SP"/>
    <property type="match status" value="1"/>
</dbReference>
<evidence type="ECO:0000256" key="10">
    <source>
        <dbReference type="SAM" id="Phobius"/>
    </source>
</evidence>
<evidence type="ECO:0000256" key="7">
    <source>
        <dbReference type="ARBA" id="ARBA00049119"/>
    </source>
</evidence>
<name>M5G288_DACPD</name>
<feature type="region of interest" description="Disordered" evidence="9">
    <location>
        <begin position="485"/>
        <end position="507"/>
    </location>
</feature>
<dbReference type="InterPro" id="IPR036259">
    <property type="entry name" value="MFS_trans_sf"/>
</dbReference>
<dbReference type="InterPro" id="IPR020846">
    <property type="entry name" value="MFS_dom"/>
</dbReference>
<accession>M5G288</accession>
<evidence type="ECO:0000256" key="8">
    <source>
        <dbReference type="RuleBase" id="RU003346"/>
    </source>
</evidence>
<dbReference type="GeneID" id="63690120"/>
<comment type="subcellular location">
    <subcellularLocation>
        <location evidence="1">Membrane</location>
        <topology evidence="1">Multi-pass membrane protein</topology>
    </subcellularLocation>
</comment>
<evidence type="ECO:0000259" key="12">
    <source>
        <dbReference type="PROSITE" id="PS50850"/>
    </source>
</evidence>
<comment type="catalytic activity">
    <reaction evidence="7">
        <text>myo-inositol(out) + H(+)(out) = myo-inositol(in) + H(+)(in)</text>
        <dbReference type="Rhea" id="RHEA:60364"/>
        <dbReference type="ChEBI" id="CHEBI:15378"/>
        <dbReference type="ChEBI" id="CHEBI:17268"/>
    </reaction>
</comment>
<proteinExistence type="inferred from homology"/>
<dbReference type="GO" id="GO:0016020">
    <property type="term" value="C:membrane"/>
    <property type="evidence" value="ECO:0007669"/>
    <property type="project" value="UniProtKB-SubCell"/>
</dbReference>
<dbReference type="AlphaFoldDB" id="M5G288"/>
<keyword evidence="6 10" id="KW-0472">Membrane</keyword>
<evidence type="ECO:0000313" key="13">
    <source>
        <dbReference type="EMBL" id="EJU02330.1"/>
    </source>
</evidence>
<dbReference type="Proteomes" id="UP000030653">
    <property type="component" value="Unassembled WGS sequence"/>
</dbReference>
<feature type="chain" id="PRO_5004067452" evidence="11">
    <location>
        <begin position="18"/>
        <end position="507"/>
    </location>
</feature>
<dbReference type="PROSITE" id="PS50850">
    <property type="entry name" value="MFS"/>
    <property type="match status" value="1"/>
</dbReference>
<feature type="transmembrane region" description="Helical" evidence="10">
    <location>
        <begin position="73"/>
        <end position="93"/>
    </location>
</feature>
<evidence type="ECO:0000256" key="6">
    <source>
        <dbReference type="ARBA" id="ARBA00023136"/>
    </source>
</evidence>
<evidence type="ECO:0000256" key="5">
    <source>
        <dbReference type="ARBA" id="ARBA00022989"/>
    </source>
</evidence>
<keyword evidence="5 10" id="KW-1133">Transmembrane helix</keyword>
<evidence type="ECO:0000256" key="11">
    <source>
        <dbReference type="SAM" id="SignalP"/>
    </source>
</evidence>
<evidence type="ECO:0000256" key="9">
    <source>
        <dbReference type="SAM" id="MobiDB-lite"/>
    </source>
</evidence>
<comment type="similarity">
    <text evidence="2 8">Belongs to the major facilitator superfamily. Sugar transporter (TC 2.A.1.1) family.</text>
</comment>
<evidence type="ECO:0000256" key="4">
    <source>
        <dbReference type="ARBA" id="ARBA00022692"/>
    </source>
</evidence>
<feature type="transmembrane region" description="Helical" evidence="10">
    <location>
        <begin position="419"/>
        <end position="438"/>
    </location>
</feature>
<protein>
    <submittedName>
        <fullName evidence="13">General substrate transporter</fullName>
    </submittedName>
</protein>
<evidence type="ECO:0000256" key="1">
    <source>
        <dbReference type="ARBA" id="ARBA00004141"/>
    </source>
</evidence>
<evidence type="ECO:0000313" key="14">
    <source>
        <dbReference type="Proteomes" id="UP000030653"/>
    </source>
</evidence>
<sequence length="507" mass="55408">MLWFLSSIAIINSMVNGYDGSMMTGMQSLTQWNDSFNHPTSAALGLLNAIFNAGGTCGVVIAPYCTDLLGRRLGIAIGSVIILVGVILQAAAANTSMFIGARFIIGFGLSISSNAAPILVAELAHPRFRGTITSLYNTQWPLGGILAAWITYGTFQIPGAAAWRIPSALQAVPSVILLCFLPFMPESPRWLVDKGKSDQARAILGRLHGNGDIHAPLVELEMNEIEEAIKFERQNEKVSWLELIATPGNRYRMFLAICVGIFSQWSGNGLTGYYLTQILKQIGITDAQFQLRLNGGKEIQAWVLACVGAFLTDHVPRRVQFITGTSGMMICFSALTGLTAAYNNNPSRPIGLAAISFIFFYSAFYSCGWQGLTTLYPTEIMPYNIRAKGLAVSNLTVNLALFFNSYINPIGMANLGWKFYLVYVAWLPCEVLIMVFFFKETKGHTLEELAVIFDGEKAEVAGNRLGFDPAQQEIADVNAELAKVEGHGTSTPDDMEKGEPEHIERQA</sequence>
<dbReference type="OrthoDB" id="6133115at2759"/>
<feature type="transmembrane region" description="Helical" evidence="10">
    <location>
        <begin position="41"/>
        <end position="61"/>
    </location>
</feature>
<feature type="transmembrane region" description="Helical" evidence="10">
    <location>
        <begin position="135"/>
        <end position="155"/>
    </location>
</feature>
<dbReference type="PANTHER" id="PTHR48022:SF64">
    <property type="entry name" value="MAJOR FACILITATOR SUPERFAMILY (MFS) PROFILE DOMAIN-CONTAINING PROTEIN"/>
    <property type="match status" value="1"/>
</dbReference>
<dbReference type="EMBL" id="JH795862">
    <property type="protein sequence ID" value="EJU02330.1"/>
    <property type="molecule type" value="Genomic_DNA"/>
</dbReference>
<dbReference type="InterPro" id="IPR050360">
    <property type="entry name" value="MFS_Sugar_Transporters"/>
</dbReference>
<feature type="domain" description="Major facilitator superfamily (MFS) profile" evidence="12">
    <location>
        <begin position="5"/>
        <end position="442"/>
    </location>
</feature>
<keyword evidence="14" id="KW-1185">Reference proteome</keyword>
<dbReference type="GO" id="GO:0005351">
    <property type="term" value="F:carbohydrate:proton symporter activity"/>
    <property type="evidence" value="ECO:0007669"/>
    <property type="project" value="TreeGrafter"/>
</dbReference>
<evidence type="ECO:0000256" key="3">
    <source>
        <dbReference type="ARBA" id="ARBA00022448"/>
    </source>
</evidence>
<feature type="transmembrane region" description="Helical" evidence="10">
    <location>
        <begin position="389"/>
        <end position="407"/>
    </location>
</feature>
<dbReference type="FunFam" id="1.20.1250.20:FF:000117">
    <property type="entry name" value="MFS hexose transporter"/>
    <property type="match status" value="1"/>
</dbReference>
<keyword evidence="11" id="KW-0732">Signal</keyword>
<dbReference type="HOGENOM" id="CLU_001265_30_13_1"/>
<feature type="transmembrane region" description="Helical" evidence="10">
    <location>
        <begin position="349"/>
        <end position="368"/>
    </location>
</feature>
<dbReference type="InterPro" id="IPR003663">
    <property type="entry name" value="Sugar/inositol_transpt"/>
</dbReference>
<organism evidence="13 14">
    <name type="scientific">Dacryopinax primogenitus (strain DJM 731)</name>
    <name type="common">Brown rot fungus</name>
    <dbReference type="NCBI Taxonomy" id="1858805"/>
    <lineage>
        <taxon>Eukaryota</taxon>
        <taxon>Fungi</taxon>
        <taxon>Dikarya</taxon>
        <taxon>Basidiomycota</taxon>
        <taxon>Agaricomycotina</taxon>
        <taxon>Dacrymycetes</taxon>
        <taxon>Dacrymycetales</taxon>
        <taxon>Dacrymycetaceae</taxon>
        <taxon>Dacryopinax</taxon>
    </lineage>
</organism>